<evidence type="ECO:0000256" key="1">
    <source>
        <dbReference type="ARBA" id="ARBA00000885"/>
    </source>
</evidence>
<evidence type="ECO:0000256" key="9">
    <source>
        <dbReference type="ARBA" id="ARBA00023242"/>
    </source>
</evidence>
<dbReference type="OrthoDB" id="8068875at2759"/>
<dbReference type="GO" id="GO:0061630">
    <property type="term" value="F:ubiquitin protein ligase activity"/>
    <property type="evidence" value="ECO:0007669"/>
    <property type="project" value="UniProtKB-EC"/>
</dbReference>
<keyword evidence="5" id="KW-0813">Transport</keyword>
<keyword evidence="7 11" id="KW-0833">Ubl conjugation pathway</keyword>
<evidence type="ECO:0000256" key="11">
    <source>
        <dbReference type="PROSITE-ProRule" id="PRU00104"/>
    </source>
</evidence>
<feature type="compositionally biased region" description="Acidic residues" evidence="12">
    <location>
        <begin position="1514"/>
        <end position="1530"/>
    </location>
</feature>
<dbReference type="InterPro" id="IPR000569">
    <property type="entry name" value="HECT_dom"/>
</dbReference>
<feature type="region of interest" description="Disordered" evidence="12">
    <location>
        <begin position="2962"/>
        <end position="2991"/>
    </location>
</feature>
<sequence length="3998" mass="443816">MGRIKKVATERHTATASPFVSRFVEQATSTPLHHLPSKLDTFPLHWPFPRGDLYHWIPLLDRFDHILELFNAEYGLAKGPQQEQFESRLLQKGDAEDGMPYPAGGAQEDELQKLGYSSEGDREVIESVVHFTRIILEHCGNRSLYNSSGQLDDLLNTTSLSLLRLVLRLGVRLAQRYQVARYKNSAPHAQLTLLANHYNFKLDRLQKIAQPFPKPAQAASSSIVAVGKGKEKAAQTAPYNPSDLVAIAKEPQTLNAKGDVAGIHFTYYDQSAAAKDGSSNQPNDAPPPTPTPIRRTSTLGPSRDRPGIGERSATTGDVNATPTKPREVDTAPSSASKTFQISGTNVAETPAWALVKEAMSEVPSESSFDMLHRIRIAKALVHPEDTSQELLEVRLLAIANLAYALAESKFMEKIGIPDSEEPKRFHLAQQLCDLLRPATGSQAALSLQMETAVLLTLEALSKSRSKSSEVSDALQISHNHGVIYYELRRVIATLHSSPHEDSTLELREIEWREAVFDLTNTLLQSNTQARHGERMVNAGIMEILLEALTLRTSRAERFNEKILQFFDSFIHGITTSFQTLVDAKGLDELAELMSYEVTSSLQNAKDGRGLPAEYKSKVVDYDIPFYQQSTLRQLFKFMVHMFEHNAGTHDRLLRNLVDTPQVLGALRNVIENASVFGSNVWSGAVNIMSSFIHNEPTSFQVVGEAGLVKSLLQTIVPWDLSEDDSKPRVVPEAFEYKDGELQYPSPTGILPVGETMCDIPTAFGAICLNESGMQLFQSSKALMKFMDIFVSPPHVRALEEEGQTASTIGQAFDELSRHHPRLKGEIMSTVIAMVKRVNELCRYLAEQKGHGTKLWENTSAGVVVSGGRKALAGLKHATESTTISSSDVVTAEGLNEDDKDRVSGVPFVSACFKFLEGFFLNAGMCSLFCEEGGAVHLLDLAVSASNPYDIVAFPPFGKIASVIKSMCEAKPHLVLPTLIHHTQTAIKCVKPIIDSDNSERAFAAFMDLSKPQASPPFSPQSNGTTVAKALAMVHMLTHLFGRALAPPAYPGVRNQHPSNQLFVLLNFTDIYVELVDDLGLLHAACVWENLALQQDLSDDWNQQTDPKPFAMRRVDVNGFVEISSELRSENPQNGQDANGTTRTKAESREETFSIKNAKTIRYLLSQAPVGIESFFQSLAQAIVPKRGHESGTRQHAFIVAEHLAHALVQEFTYKKFDPVNELLEAKARAHAVTVCTRVLLRNANLAESFVSKETMTLVLNKFYLAGGFERLNECLRRFGELALEHAKQGDALYLTSLDTLSSILNLYSQVVRGKVIHESPQSSSISVRNHEQADYFMPGQFVVEIRNAILPAVNELWHSGSLEHVTDNHVKSVVEILRIILKSEGEDRALSRSVNAARRIQTTKLEFKLKNTEDVRSLKSSGYDESLAREALFRCNGHVASAHEYCHLRQQLDTTPAFPIPQGEATAPNGSQSASAETSRATDTSSAEQSTQPPGSVEMADAAGDQPANAQDAPDPEDVSIFSEDPDVMSDDPFGLSVLPDEIQEADLMAMVGQNSRLRNLLRLANGNALPTTSTKDASSKEEREPFTTVEDLDEKRDALRGDLLDRSLELLSAQPTISFELAELIQAAVAKSGEGASPRADIGSTLVSSLLSLQGDEPSEETGAKIAAYAHLVALILQDRDFFDSTLDELKENFDALISWIQPGFFDKVENAPWIEMILLIIERILVEDEQPTEIQWTTPNVEDPLKPLPEPTIPEPVISFDLKSTLFEAVVELLPKVGKNASLALSINRVLVILTRRRELAARLREKLNLSKLFVMIKQLAGSVNEKLQSSFMIILRHMVEDDAILREIMKTEISSVLEAQRVQRPMDTTSYARTLYHLVLRDPNLFVEVTKEMVEIVKYDHRPERGQVLALKAKTPPPAENGNANATASDPAAQPSVEESSANAQALTELKPPVVETTDGVVQFLLRELSNYKDVEDKQNAPANASAANGSSGDVDMSDETSPNSGSTVPKKDDEPPSFKAEEHVIYIYRCFIMQCLTELLASYNCCKAEFINFSRKPEAQTATPSKPRSGTINYLLNVLMPVGTLEHRDDITHRKKASTAHWATTVLIALCSQTPQLTKTEEPDPTLYFVRRFVLEHALRAFKEATTSNEPLDQRYSRLLALGELFSRMLSNKLNATNPASADGFSAQRMGRFMYEKNFISALTSAIAEIDLNFPNAKRAVKYLLGPLRLLTEMGVTLSQYSDFSSSAGATTDGEEISSATSISDVDEEEEDREQTPDLYRNSTLGLFESGAGRGHESESESGEDDEEEMYDDGYDDEDGMDFEEGPMPDHDEVVSDEDDEDIDGMGEIEGVPGDVDFEMDVVMAGDDDGETISEDSQDDDEEREEDDDEDDDDDDHHHGDFVDEMDEITGDDENASMPDHPEEHDWDEDDGAIFETAVIEEGGSPHGGPLQHFEDIMNNIPPRADLDPRIRIETIRDGEEEYFDDEMPPEDEEDDEDEEIDLENDVVYEPGLEGSLRALRELVNRFQRFDRGADDDDDEDGDNELQWDMRPAIPLPHVRAAVQQHHHHHHHHHRHGLQDMFGMMANDAMRIPPFRGHRAPANARGEEDGTNPLLQRDGNSSGGNGRGDAYVGSTFVRGGRHTLYTRHGDTFFQDLVATVGANGRAIVDVNIGDAPQRGVDLATSPWERRQVLHALLDLDPARPWREQIRIPQWPDMPGTHRSHDPRSSSYSDEAQAVEFRPTATAARWQEEARMLFSGKHQEKATRIIPSLLRVLIPPAMEAKRMQEKADAEKRAAALEKAREDEKKKAEEKAEREKAEREERETREAEEARAREDAALAASLAGEGPAEATMEDVTPSQPALPTSEGAQEATTTEPAATPRVTTTIRGRELDITSLGIDLTYLEELPEELREEVIMGQFAQQRSQAAEAGEQPSEISREFLEALPPDIQRELLRQEASERRHRQQQEQRRRSAQEGNAPPAQPEEMNNADFMAMLEPELRQQILADADENTLAALPEDAQAEARTLGERRLPRADQLARLGRFAEGDPRTRLLHRGQAEQAVRDAASRQRRPVIQMLDKAGIATLLRLMFVSLHHKAKSNLHSILSDVCKNTQNRAEVISILLSILQDGTADVAAVERSFAQLSLRAKHQSAQKTPTPLKRTVTGTIITPGAELSPLNIVQQCLGTLNALTLDNPRVPSFFLTEHETVTSQKAKPGKKGKGREVRAAKFPLNSLLTLLDRKLITENTGVMEALAALLSRVTHPLIILLRKAMREAEDATKATEEASAAEQEDRPSTSGTDVDMAEAANVDVGANEGAAQAASSTAAAEGVSIEEKPAGADDAEAPKTDTGKKHREMVPPEVPEENIRLVVNIITARECPGKTFTETLDVIKNLSALPGARETFGKELVSQAQELSQAVLLDLEDLAKQINAAQTGTDLQGMALTNFSSAASMQHKLLRVLVALDHLFDPTQTPSISSKGSLATDPSLKEDILAGLYESATFDKLWGNLSQCLTAIRNRGNMINVAAVLLPIIESLMVVCRNSALKDSVDAVATQQASVGTPQPDARLDSLFFRFTEEHRKILNELIRNNPKLMNGNLAVLAKNSKVLEFDNKRSYFTRKVHVRPANDGRIAHPSLQLNVRRDQVFLDSFKSLYYKSGTEIKYGKLNIRFHGEEGVDAGGVSREWFAAMARQMFNPDYALFIPVASDKTTFHPNQFSAVNHEHLMFFKFIGRIIGKALYEGRVLDCHFSRAVYRRILGKSVSLKDMESLDLEYYKSLVWILENDITDVTFETFSIDVDKFGLVETVDLVPDGHNIAVTEENKQEYVRLVVEHRLVKSVEEQLEHFLAGFHDIIPPELIAIFNEQELELLISGLPEIDVDDWKNNTDYHNYQPTSPQIQWFWRAVRSFDKEERAKLLQFVTGTSKVPLNGFKELEGMNGFSKFNIHRDYSSKEKLPSSHTCFNQLDLPEYESYEHLRQQLYTAITAGSEYFGFA</sequence>
<evidence type="ECO:0000256" key="6">
    <source>
        <dbReference type="ARBA" id="ARBA00022679"/>
    </source>
</evidence>
<dbReference type="Gene3D" id="3.90.1750.10">
    <property type="entry name" value="Hect, E3 ligase catalytic domains"/>
    <property type="match status" value="1"/>
</dbReference>
<feature type="compositionally biased region" description="Basic and acidic residues" evidence="12">
    <location>
        <begin position="2790"/>
        <end position="2842"/>
    </location>
</feature>
<feature type="region of interest" description="Disordered" evidence="12">
    <location>
        <begin position="1979"/>
        <end position="2020"/>
    </location>
</feature>
<feature type="compositionally biased region" description="Polar residues" evidence="12">
    <location>
        <begin position="1468"/>
        <end position="1494"/>
    </location>
</feature>
<feature type="compositionally biased region" description="Low complexity" evidence="12">
    <location>
        <begin position="1983"/>
        <end position="1996"/>
    </location>
</feature>
<feature type="region of interest" description="Disordered" evidence="12">
    <location>
        <begin position="273"/>
        <end position="342"/>
    </location>
</feature>
<comment type="catalytic activity">
    <reaction evidence="1">
        <text>S-ubiquitinyl-[E2 ubiquitin-conjugating enzyme]-L-cysteine + [acceptor protein]-L-lysine = [E2 ubiquitin-conjugating enzyme]-L-cysteine + N(6)-ubiquitinyl-[acceptor protein]-L-lysine.</text>
        <dbReference type="EC" id="2.3.2.26"/>
    </reaction>
</comment>
<dbReference type="GO" id="GO:0051028">
    <property type="term" value="P:mRNA transport"/>
    <property type="evidence" value="ECO:0007669"/>
    <property type="project" value="UniProtKB-KW"/>
</dbReference>
<feature type="domain" description="HECT" evidence="13">
    <location>
        <begin position="3662"/>
        <end position="3998"/>
    </location>
</feature>
<evidence type="ECO:0000256" key="4">
    <source>
        <dbReference type="ARBA" id="ARBA00012485"/>
    </source>
</evidence>
<dbReference type="Proteomes" id="UP000799767">
    <property type="component" value="Unassembled WGS sequence"/>
</dbReference>
<feature type="compositionally biased region" description="Basic and acidic residues" evidence="12">
    <location>
        <begin position="2962"/>
        <end position="2979"/>
    </location>
</feature>
<dbReference type="PANTHER" id="PTHR11254:SF67">
    <property type="entry name" value="E3 UBIQUITIN-PROTEIN LIGASE HUWE1"/>
    <property type="match status" value="1"/>
</dbReference>
<organism evidence="14 15">
    <name type="scientific">Neohortaea acidophila</name>
    <dbReference type="NCBI Taxonomy" id="245834"/>
    <lineage>
        <taxon>Eukaryota</taxon>
        <taxon>Fungi</taxon>
        <taxon>Dikarya</taxon>
        <taxon>Ascomycota</taxon>
        <taxon>Pezizomycotina</taxon>
        <taxon>Dothideomycetes</taxon>
        <taxon>Dothideomycetidae</taxon>
        <taxon>Mycosphaerellales</taxon>
        <taxon>Teratosphaeriaceae</taxon>
        <taxon>Neohortaea</taxon>
    </lineage>
</organism>
<dbReference type="CDD" id="cd00078">
    <property type="entry name" value="HECTc"/>
    <property type="match status" value="1"/>
</dbReference>
<evidence type="ECO:0000256" key="12">
    <source>
        <dbReference type="SAM" id="MobiDB-lite"/>
    </source>
</evidence>
<dbReference type="Pfam" id="PF06012">
    <property type="entry name" value="DUF908"/>
    <property type="match status" value="1"/>
</dbReference>
<dbReference type="InterPro" id="IPR035983">
    <property type="entry name" value="Hect_E3_ubiquitin_ligase"/>
</dbReference>
<feature type="compositionally biased region" description="Polar residues" evidence="12">
    <location>
        <begin position="1129"/>
        <end position="1142"/>
    </location>
</feature>
<dbReference type="PROSITE" id="PS50237">
    <property type="entry name" value="HECT"/>
    <property type="match status" value="1"/>
</dbReference>
<feature type="compositionally biased region" description="Polar residues" evidence="12">
    <location>
        <begin position="312"/>
        <end position="322"/>
    </location>
</feature>
<feature type="region of interest" description="Disordered" evidence="12">
    <location>
        <begin position="2790"/>
        <end position="2890"/>
    </location>
</feature>
<feature type="region of interest" description="Disordered" evidence="12">
    <location>
        <begin position="2717"/>
        <end position="2740"/>
    </location>
</feature>
<feature type="region of interest" description="Disordered" evidence="12">
    <location>
        <begin position="1126"/>
        <end position="1149"/>
    </location>
</feature>
<feature type="region of interest" description="Disordered" evidence="12">
    <location>
        <begin position="3321"/>
        <end position="3364"/>
    </location>
</feature>
<dbReference type="FunFam" id="3.30.2410.10:FF:000004">
    <property type="entry name" value="E3 ubiquitin-protein ligase HUWE1, variant"/>
    <property type="match status" value="1"/>
</dbReference>
<feature type="compositionally biased region" description="Polar residues" evidence="12">
    <location>
        <begin position="1940"/>
        <end position="1949"/>
    </location>
</feature>
<feature type="region of interest" description="Disordered" evidence="12">
    <location>
        <begin position="3284"/>
        <end position="3307"/>
    </location>
</feature>
<dbReference type="InterPro" id="IPR025527">
    <property type="entry name" value="HUWE1/Rev1_UBM"/>
</dbReference>
<dbReference type="GO" id="GO:0005737">
    <property type="term" value="C:cytoplasm"/>
    <property type="evidence" value="ECO:0007669"/>
    <property type="project" value="TreeGrafter"/>
</dbReference>
<dbReference type="PANTHER" id="PTHR11254">
    <property type="entry name" value="HECT DOMAIN UBIQUITIN-PROTEIN LIGASE"/>
    <property type="match status" value="1"/>
</dbReference>
<comment type="subcellular location">
    <subcellularLocation>
        <location evidence="2">Nucleus</location>
    </subcellularLocation>
</comment>
<dbReference type="SMART" id="SM00119">
    <property type="entry name" value="HECTc"/>
    <property type="match status" value="1"/>
</dbReference>
<proteinExistence type="inferred from homology"/>
<evidence type="ECO:0000256" key="3">
    <source>
        <dbReference type="ARBA" id="ARBA00004906"/>
    </source>
</evidence>
<evidence type="ECO:0000256" key="10">
    <source>
        <dbReference type="ARBA" id="ARBA00034494"/>
    </source>
</evidence>
<dbReference type="Gene3D" id="3.30.2160.10">
    <property type="entry name" value="Hect, E3 ligase catalytic domain"/>
    <property type="match status" value="1"/>
</dbReference>
<dbReference type="EMBL" id="MU001642">
    <property type="protein sequence ID" value="KAF2479091.1"/>
    <property type="molecule type" value="Genomic_DNA"/>
</dbReference>
<evidence type="ECO:0000256" key="2">
    <source>
        <dbReference type="ARBA" id="ARBA00004123"/>
    </source>
</evidence>
<keyword evidence="9" id="KW-0539">Nucleus</keyword>
<feature type="compositionally biased region" description="Basic and acidic residues" evidence="12">
    <location>
        <begin position="3338"/>
        <end position="3356"/>
    </location>
</feature>
<feature type="region of interest" description="Disordered" evidence="12">
    <location>
        <begin position="1569"/>
        <end position="1588"/>
    </location>
</feature>
<accession>A0A6A6PH77</accession>
<name>A0A6A6PH77_9PEZI</name>
<feature type="region of interest" description="Disordered" evidence="12">
    <location>
        <begin position="2248"/>
        <end position="2436"/>
    </location>
</feature>
<dbReference type="RefSeq" id="XP_033585661.1">
    <property type="nucleotide sequence ID" value="XM_033737754.1"/>
</dbReference>
<dbReference type="Gene3D" id="3.30.2410.10">
    <property type="entry name" value="Hect, E3 ligase catalytic domain"/>
    <property type="match status" value="1"/>
</dbReference>
<dbReference type="GO" id="GO:0005634">
    <property type="term" value="C:nucleus"/>
    <property type="evidence" value="ECO:0007669"/>
    <property type="project" value="UniProtKB-SubCell"/>
</dbReference>
<keyword evidence="8" id="KW-0509">mRNA transport</keyword>
<evidence type="ECO:0000259" key="13">
    <source>
        <dbReference type="PROSITE" id="PS50237"/>
    </source>
</evidence>
<dbReference type="SUPFAM" id="SSF56204">
    <property type="entry name" value="Hect, E3 ligase catalytic domain"/>
    <property type="match status" value="1"/>
</dbReference>
<evidence type="ECO:0000256" key="5">
    <source>
        <dbReference type="ARBA" id="ARBA00022448"/>
    </source>
</evidence>
<dbReference type="Pfam" id="PF06025">
    <property type="entry name" value="DUF913"/>
    <property type="match status" value="1"/>
</dbReference>
<feature type="compositionally biased region" description="Acidic residues" evidence="12">
    <location>
        <begin position="2407"/>
        <end position="2419"/>
    </location>
</feature>
<evidence type="ECO:0000256" key="8">
    <source>
        <dbReference type="ARBA" id="ARBA00022816"/>
    </source>
</evidence>
<evidence type="ECO:0000313" key="14">
    <source>
        <dbReference type="EMBL" id="KAF2479091.1"/>
    </source>
</evidence>
<feature type="compositionally biased region" description="Acidic residues" evidence="12">
    <location>
        <begin position="2304"/>
        <end position="2331"/>
    </location>
</feature>
<feature type="region of interest" description="Disordered" evidence="12">
    <location>
        <begin position="2600"/>
        <end position="2631"/>
    </location>
</feature>
<comment type="pathway">
    <text evidence="3">Protein modification; protein ubiquitination.</text>
</comment>
<feature type="compositionally biased region" description="Low complexity" evidence="12">
    <location>
        <begin position="2843"/>
        <end position="2856"/>
    </location>
</feature>
<dbReference type="GO" id="GO:0006511">
    <property type="term" value="P:ubiquitin-dependent protein catabolic process"/>
    <property type="evidence" value="ECO:0007669"/>
    <property type="project" value="TreeGrafter"/>
</dbReference>
<feature type="compositionally biased region" description="Low complexity" evidence="12">
    <location>
        <begin position="2874"/>
        <end position="2890"/>
    </location>
</feature>
<feature type="compositionally biased region" description="Polar residues" evidence="12">
    <location>
        <begin position="331"/>
        <end position="342"/>
    </location>
</feature>
<feature type="active site" description="Glycyl thioester intermediate" evidence="11">
    <location>
        <position position="3965"/>
    </location>
</feature>
<dbReference type="UniPathway" id="UPA00143"/>
<feature type="compositionally biased region" description="Acidic residues" evidence="12">
    <location>
        <begin position="2360"/>
        <end position="2399"/>
    </location>
</feature>
<evidence type="ECO:0000256" key="7">
    <source>
        <dbReference type="ARBA" id="ARBA00022786"/>
    </source>
</evidence>
<dbReference type="InterPro" id="IPR010309">
    <property type="entry name" value="E3_Ub_ligase_DUF908"/>
</dbReference>
<dbReference type="InterPro" id="IPR050409">
    <property type="entry name" value="E3_ubiq-protein_ligase"/>
</dbReference>
<gene>
    <name evidence="14" type="ORF">BDY17DRAFT_327887</name>
</gene>
<dbReference type="InterPro" id="IPR010314">
    <property type="entry name" value="E3_Ub_ligase_DUF913"/>
</dbReference>
<dbReference type="EC" id="2.3.2.26" evidence="4"/>
<dbReference type="GeneID" id="54478756"/>
<dbReference type="GO" id="GO:0000209">
    <property type="term" value="P:protein polyubiquitination"/>
    <property type="evidence" value="ECO:0007669"/>
    <property type="project" value="TreeGrafter"/>
</dbReference>
<dbReference type="FunFam" id="3.90.1750.10:FF:000003">
    <property type="entry name" value="E3 ubiquitin-protein ligase UPL1"/>
    <property type="match status" value="1"/>
</dbReference>
<feature type="compositionally biased region" description="Low complexity" evidence="12">
    <location>
        <begin position="3321"/>
        <end position="3335"/>
    </location>
</feature>
<dbReference type="FunFam" id="3.30.2160.10:FF:000001">
    <property type="entry name" value="E3 ubiquitin-protein ligase NEDD4-like"/>
    <property type="match status" value="1"/>
</dbReference>
<feature type="region of interest" description="Disordered" evidence="12">
    <location>
        <begin position="1456"/>
        <end position="1534"/>
    </location>
</feature>
<feature type="region of interest" description="Disordered" evidence="12">
    <location>
        <begin position="1917"/>
        <end position="1954"/>
    </location>
</feature>
<dbReference type="Pfam" id="PF00632">
    <property type="entry name" value="HECT"/>
    <property type="match status" value="1"/>
</dbReference>
<feature type="compositionally biased region" description="Acidic residues" evidence="12">
    <location>
        <begin position="2339"/>
        <end position="2351"/>
    </location>
</feature>
<evidence type="ECO:0000313" key="15">
    <source>
        <dbReference type="Proteomes" id="UP000799767"/>
    </source>
</evidence>
<keyword evidence="6" id="KW-0808">Transferase</keyword>
<keyword evidence="15" id="KW-1185">Reference proteome</keyword>
<protein>
    <recommendedName>
        <fullName evidence="4">HECT-type E3 ubiquitin transferase</fullName>
        <ecNumber evidence="4">2.3.2.26</ecNumber>
    </recommendedName>
</protein>
<dbReference type="Pfam" id="PF14377">
    <property type="entry name" value="UBM"/>
    <property type="match status" value="3"/>
</dbReference>
<reference evidence="14" key="1">
    <citation type="journal article" date="2020" name="Stud. Mycol.">
        <title>101 Dothideomycetes genomes: a test case for predicting lifestyles and emergence of pathogens.</title>
        <authorList>
            <person name="Haridas S."/>
            <person name="Albert R."/>
            <person name="Binder M."/>
            <person name="Bloem J."/>
            <person name="Labutti K."/>
            <person name="Salamov A."/>
            <person name="Andreopoulos B."/>
            <person name="Baker S."/>
            <person name="Barry K."/>
            <person name="Bills G."/>
            <person name="Bluhm B."/>
            <person name="Cannon C."/>
            <person name="Castanera R."/>
            <person name="Culley D."/>
            <person name="Daum C."/>
            <person name="Ezra D."/>
            <person name="Gonzalez J."/>
            <person name="Henrissat B."/>
            <person name="Kuo A."/>
            <person name="Liang C."/>
            <person name="Lipzen A."/>
            <person name="Lutzoni F."/>
            <person name="Magnuson J."/>
            <person name="Mondo S."/>
            <person name="Nolan M."/>
            <person name="Ohm R."/>
            <person name="Pangilinan J."/>
            <person name="Park H.-J."/>
            <person name="Ramirez L."/>
            <person name="Alfaro M."/>
            <person name="Sun H."/>
            <person name="Tritt A."/>
            <person name="Yoshinaga Y."/>
            <person name="Zwiers L.-H."/>
            <person name="Turgeon B."/>
            <person name="Goodwin S."/>
            <person name="Spatafora J."/>
            <person name="Crous P."/>
            <person name="Grigoriev I."/>
        </authorList>
    </citation>
    <scope>NUCLEOTIDE SEQUENCE</scope>
    <source>
        <strain evidence="14">CBS 113389</strain>
    </source>
</reference>
<comment type="similarity">
    <text evidence="10">Belongs to the UPL family. TOM1/PTR1 subfamily.</text>
</comment>